<dbReference type="AlphaFoldDB" id="A0A915JM56"/>
<keyword evidence="1" id="KW-1185">Reference proteome</keyword>
<organism evidence="1 2">
    <name type="scientific">Romanomermis culicivorax</name>
    <name type="common">Nematode worm</name>
    <dbReference type="NCBI Taxonomy" id="13658"/>
    <lineage>
        <taxon>Eukaryota</taxon>
        <taxon>Metazoa</taxon>
        <taxon>Ecdysozoa</taxon>
        <taxon>Nematoda</taxon>
        <taxon>Enoplea</taxon>
        <taxon>Dorylaimia</taxon>
        <taxon>Mermithida</taxon>
        <taxon>Mermithoidea</taxon>
        <taxon>Mermithidae</taxon>
        <taxon>Romanomermis</taxon>
    </lineage>
</organism>
<proteinExistence type="predicted"/>
<dbReference type="WBParaSite" id="nRc.2.0.1.t27265-RA">
    <property type="protein sequence ID" value="nRc.2.0.1.t27265-RA"/>
    <property type="gene ID" value="nRc.2.0.1.g27265"/>
</dbReference>
<evidence type="ECO:0000313" key="1">
    <source>
        <dbReference type="Proteomes" id="UP000887565"/>
    </source>
</evidence>
<evidence type="ECO:0000313" key="2">
    <source>
        <dbReference type="WBParaSite" id="nRc.2.0.1.t27265-RA"/>
    </source>
</evidence>
<dbReference type="Proteomes" id="UP000887565">
    <property type="component" value="Unplaced"/>
</dbReference>
<sequence>MQSLDESVTSHENRKKFSLNFKFQNHWSSLYLQCPSSHNWFRGKSLESVGISNAIGLPFLYV</sequence>
<accession>A0A915JM56</accession>
<name>A0A915JM56_ROMCU</name>
<protein>
    <submittedName>
        <fullName evidence="2">Ovule protein</fullName>
    </submittedName>
</protein>
<reference evidence="2" key="1">
    <citation type="submission" date="2022-11" db="UniProtKB">
        <authorList>
            <consortium name="WormBaseParasite"/>
        </authorList>
    </citation>
    <scope>IDENTIFICATION</scope>
</reference>